<protein>
    <recommendedName>
        <fullName evidence="3">Transcriptional regulator, AbiEi antitoxin, Type IV TA system</fullName>
    </recommendedName>
</protein>
<dbReference type="KEGG" id="vbl:L21SP4_01297"/>
<keyword evidence="2" id="KW-1185">Reference proteome</keyword>
<proteinExistence type="predicted"/>
<evidence type="ECO:0008006" key="3">
    <source>
        <dbReference type="Google" id="ProtNLM"/>
    </source>
</evidence>
<sequence length="213" mass="24973">MRFEELLEYAGGWAWFDFATLVQLSAEPREHLRTRLYAWRRAGRVIALRRGMYTLAETYRRTRLNPAALSNALYAPSYLSRQWALSWYGLIPEMTAQYTAVTTRRPRTFENPYGRYRYRHLKRSAFFGYRSVETGGASVLMAHPEKALLDLWYLDSGEWTLERMESMRFQNTEVVDSARLEAFARQYDSPRLRRAAGVWTLYAEEVRGGGEVL</sequence>
<dbReference type="STRING" id="1307763.L21SP4_01297"/>
<dbReference type="EMBL" id="CP010904">
    <property type="protein sequence ID" value="AKJ64545.1"/>
    <property type="molecule type" value="Genomic_DNA"/>
</dbReference>
<reference evidence="2" key="1">
    <citation type="submission" date="2015-02" db="EMBL/GenBank/DDBJ databases">
        <title>Description and complete genome sequence of the first cultured representative of the subdivision 5 of the Verrucomicrobia phylum.</title>
        <authorList>
            <person name="Spring S."/>
            <person name="Bunk B."/>
            <person name="Sproer C."/>
            <person name="Klenk H.-P."/>
        </authorList>
    </citation>
    <scope>NUCLEOTIDE SEQUENCE [LARGE SCALE GENOMIC DNA]</scope>
    <source>
        <strain evidence="2">L21-Fru-AB</strain>
    </source>
</reference>
<evidence type="ECO:0000313" key="1">
    <source>
        <dbReference type="EMBL" id="AKJ64545.1"/>
    </source>
</evidence>
<dbReference type="OrthoDB" id="160701at2"/>
<organism evidence="1 2">
    <name type="scientific">Kiritimatiella glycovorans</name>
    <dbReference type="NCBI Taxonomy" id="1307763"/>
    <lineage>
        <taxon>Bacteria</taxon>
        <taxon>Pseudomonadati</taxon>
        <taxon>Kiritimatiellota</taxon>
        <taxon>Kiritimatiellia</taxon>
        <taxon>Kiritimatiellales</taxon>
        <taxon>Kiritimatiellaceae</taxon>
        <taxon>Kiritimatiella</taxon>
    </lineage>
</organism>
<gene>
    <name evidence="1" type="ORF">L21SP4_01297</name>
</gene>
<dbReference type="RefSeq" id="WP_052881872.1">
    <property type="nucleotide sequence ID" value="NZ_CP010904.1"/>
</dbReference>
<reference evidence="1 2" key="2">
    <citation type="journal article" date="2016" name="ISME J.">
        <title>Characterization of the first cultured representative of Verrucomicrobia subdivision 5 indicates the proposal of a novel phylum.</title>
        <authorList>
            <person name="Spring S."/>
            <person name="Bunk B."/>
            <person name="Sproer C."/>
            <person name="Schumann P."/>
            <person name="Rohde M."/>
            <person name="Tindall B.J."/>
            <person name="Klenk H.P."/>
        </authorList>
    </citation>
    <scope>NUCLEOTIDE SEQUENCE [LARGE SCALE GENOMIC DNA]</scope>
    <source>
        <strain evidence="1 2">L21-Fru-AB</strain>
    </source>
</reference>
<evidence type="ECO:0000313" key="2">
    <source>
        <dbReference type="Proteomes" id="UP000035268"/>
    </source>
</evidence>
<name>A0A0G3EIA4_9BACT</name>
<accession>A0A0G3EIA4</accession>
<dbReference type="AlphaFoldDB" id="A0A0G3EIA4"/>
<dbReference type="Proteomes" id="UP000035268">
    <property type="component" value="Chromosome"/>
</dbReference>